<name>A0A2W2B788_9HYPH</name>
<reference evidence="4" key="1">
    <citation type="submission" date="2018-06" db="EMBL/GenBank/DDBJ databases">
        <title>Aestuariibacter litoralis strain KCTC 52945T.</title>
        <authorList>
            <person name="Li X."/>
            <person name="Salam N."/>
            <person name="Li J.-L."/>
            <person name="Chen Y.-M."/>
            <person name="Yang Z.-W."/>
            <person name="Zhang L.-Y."/>
            <person name="Han M.-X."/>
            <person name="Xiao M."/>
            <person name="Li W.-J."/>
        </authorList>
    </citation>
    <scope>NUCLEOTIDE SEQUENCE [LARGE SCALE GENOMIC DNA]</scope>
    <source>
        <strain evidence="4">KCTC 52945</strain>
    </source>
</reference>
<dbReference type="AlphaFoldDB" id="A0A2W2B788"/>
<keyword evidence="2" id="KW-0732">Signal</keyword>
<dbReference type="RefSeq" id="WP_111199302.1">
    <property type="nucleotide sequence ID" value="NZ_QKVK01000007.1"/>
</dbReference>
<keyword evidence="4" id="KW-1185">Reference proteome</keyword>
<accession>A0A2W2B788</accession>
<sequence>MLRSALKWCFLFYSCSAVTASAQTADAYKTGGDWVRIHMNDFKGMIYQGVSKHQVCTSEAKKLAAQFISQGRKVRTRILTEEIAVFEVMDGDRILIYCNPAGALFADMLLPNTMSGTMKEANSLGSEQTREDNSRTTKTTYDPVSRTSTTTETGPRDPSAPEQPPRKPPQQQ</sequence>
<feature type="chain" id="PRO_5016142233" evidence="2">
    <location>
        <begin position="23"/>
        <end position="172"/>
    </location>
</feature>
<feature type="compositionally biased region" description="Pro residues" evidence="1">
    <location>
        <begin position="161"/>
        <end position="172"/>
    </location>
</feature>
<dbReference type="EMBL" id="QKVK01000007">
    <property type="protein sequence ID" value="PZF75918.1"/>
    <property type="molecule type" value="Genomic_DNA"/>
</dbReference>
<evidence type="ECO:0000313" key="3">
    <source>
        <dbReference type="EMBL" id="PZF75918.1"/>
    </source>
</evidence>
<feature type="compositionally biased region" description="Polar residues" evidence="1">
    <location>
        <begin position="136"/>
        <end position="153"/>
    </location>
</feature>
<evidence type="ECO:0000256" key="1">
    <source>
        <dbReference type="SAM" id="MobiDB-lite"/>
    </source>
</evidence>
<comment type="caution">
    <text evidence="3">The sequence shown here is derived from an EMBL/GenBank/DDBJ whole genome shotgun (WGS) entry which is preliminary data.</text>
</comment>
<feature type="signal peptide" evidence="2">
    <location>
        <begin position="1"/>
        <end position="22"/>
    </location>
</feature>
<evidence type="ECO:0000313" key="4">
    <source>
        <dbReference type="Proteomes" id="UP000248795"/>
    </source>
</evidence>
<organism evidence="3 4">
    <name type="scientific">Aestuariivirga litoralis</name>
    <dbReference type="NCBI Taxonomy" id="2650924"/>
    <lineage>
        <taxon>Bacteria</taxon>
        <taxon>Pseudomonadati</taxon>
        <taxon>Pseudomonadota</taxon>
        <taxon>Alphaproteobacteria</taxon>
        <taxon>Hyphomicrobiales</taxon>
        <taxon>Aestuariivirgaceae</taxon>
        <taxon>Aestuariivirga</taxon>
    </lineage>
</organism>
<evidence type="ECO:0000256" key="2">
    <source>
        <dbReference type="SAM" id="SignalP"/>
    </source>
</evidence>
<proteinExistence type="predicted"/>
<dbReference type="Proteomes" id="UP000248795">
    <property type="component" value="Unassembled WGS sequence"/>
</dbReference>
<protein>
    <submittedName>
        <fullName evidence="3">Uncharacterized protein</fullName>
    </submittedName>
</protein>
<feature type="region of interest" description="Disordered" evidence="1">
    <location>
        <begin position="119"/>
        <end position="172"/>
    </location>
</feature>
<gene>
    <name evidence="3" type="ORF">DK847_14780</name>
</gene>